<dbReference type="Proteomes" id="UP000254029">
    <property type="component" value="Unassembled WGS sequence"/>
</dbReference>
<evidence type="ECO:0000313" key="2">
    <source>
        <dbReference type="EMBL" id="VEB40224.1"/>
    </source>
</evidence>
<dbReference type="AlphaFoldDB" id="A0A381KR00"/>
<evidence type="ECO:0000313" key="4">
    <source>
        <dbReference type="Proteomes" id="UP000275777"/>
    </source>
</evidence>
<accession>A0A381KR00</accession>
<name>A0A381KR00_CHRVL</name>
<dbReference type="EMBL" id="LR134182">
    <property type="protein sequence ID" value="VEB40224.1"/>
    <property type="molecule type" value="Genomic_DNA"/>
</dbReference>
<reference evidence="1 3" key="1">
    <citation type="submission" date="2018-06" db="EMBL/GenBank/DDBJ databases">
        <authorList>
            <consortium name="Pathogen Informatics"/>
            <person name="Doyle S."/>
        </authorList>
    </citation>
    <scope>NUCLEOTIDE SEQUENCE [LARGE SCALE GENOMIC DNA]</scope>
    <source>
        <strain evidence="1 3">NCTC8684</strain>
    </source>
</reference>
<sequence>MIFSGNENWLAWLLGRTALQAPPKVEWRRAAPPAAFPKR</sequence>
<organism evidence="2 4">
    <name type="scientific">Chromobacterium violaceum</name>
    <dbReference type="NCBI Taxonomy" id="536"/>
    <lineage>
        <taxon>Bacteria</taxon>
        <taxon>Pseudomonadati</taxon>
        <taxon>Pseudomonadota</taxon>
        <taxon>Betaproteobacteria</taxon>
        <taxon>Neisseriales</taxon>
        <taxon>Chromobacteriaceae</taxon>
        <taxon>Chromobacterium</taxon>
    </lineage>
</organism>
<reference evidence="2 4" key="2">
    <citation type="submission" date="2018-12" db="EMBL/GenBank/DDBJ databases">
        <authorList>
            <consortium name="Pathogen Informatics"/>
        </authorList>
    </citation>
    <scope>NUCLEOTIDE SEQUENCE [LARGE SCALE GENOMIC DNA]</scope>
    <source>
        <strain evidence="2 4">NCTC9695</strain>
    </source>
</reference>
<evidence type="ECO:0000313" key="3">
    <source>
        <dbReference type="Proteomes" id="UP000254029"/>
    </source>
</evidence>
<gene>
    <name evidence="1" type="ORF">NCTC8684_04171</name>
    <name evidence="2" type="ORF">NCTC9695_00615</name>
</gene>
<dbReference type="Proteomes" id="UP000275777">
    <property type="component" value="Chromosome"/>
</dbReference>
<proteinExistence type="predicted"/>
<dbReference type="EMBL" id="UIGR01000002">
    <property type="protein sequence ID" value="SUY93041.1"/>
    <property type="molecule type" value="Genomic_DNA"/>
</dbReference>
<evidence type="ECO:0000313" key="1">
    <source>
        <dbReference type="EMBL" id="SUY93041.1"/>
    </source>
</evidence>
<protein>
    <submittedName>
        <fullName evidence="2">Uncharacterized protein</fullName>
    </submittedName>
</protein>